<evidence type="ECO:0000256" key="1">
    <source>
        <dbReference type="SAM" id="MobiDB-lite"/>
    </source>
</evidence>
<dbReference type="CDD" id="cd00118">
    <property type="entry name" value="LysM"/>
    <property type="match status" value="1"/>
</dbReference>
<name>A0A2A9E149_9MICO</name>
<feature type="transmembrane region" description="Helical" evidence="2">
    <location>
        <begin position="67"/>
        <end position="91"/>
    </location>
</feature>
<accession>A0A2A9E149</accession>
<reference evidence="3 4" key="1">
    <citation type="submission" date="2017-10" db="EMBL/GenBank/DDBJ databases">
        <title>Sequencing the genomes of 1000 actinobacteria strains.</title>
        <authorList>
            <person name="Klenk H.-P."/>
        </authorList>
    </citation>
    <scope>NUCLEOTIDE SEQUENCE [LARGE SCALE GENOMIC DNA]</scope>
    <source>
        <strain evidence="3 4">DSM 18966</strain>
    </source>
</reference>
<dbReference type="AlphaFoldDB" id="A0A2A9E149"/>
<dbReference type="EMBL" id="PDJG01000001">
    <property type="protein sequence ID" value="PFG32573.1"/>
    <property type="molecule type" value="Genomic_DNA"/>
</dbReference>
<keyword evidence="2" id="KW-1133">Transmembrane helix</keyword>
<evidence type="ECO:0008006" key="5">
    <source>
        <dbReference type="Google" id="ProtNLM"/>
    </source>
</evidence>
<keyword evidence="4" id="KW-1185">Reference proteome</keyword>
<keyword evidence="2" id="KW-0812">Transmembrane</keyword>
<evidence type="ECO:0000313" key="4">
    <source>
        <dbReference type="Proteomes" id="UP000225548"/>
    </source>
</evidence>
<feature type="compositionally biased region" description="Polar residues" evidence="1">
    <location>
        <begin position="145"/>
        <end position="164"/>
    </location>
</feature>
<evidence type="ECO:0000256" key="2">
    <source>
        <dbReference type="SAM" id="Phobius"/>
    </source>
</evidence>
<dbReference type="InterPro" id="IPR018392">
    <property type="entry name" value="LysM"/>
</dbReference>
<evidence type="ECO:0000313" key="3">
    <source>
        <dbReference type="EMBL" id="PFG32573.1"/>
    </source>
</evidence>
<dbReference type="Gene3D" id="3.10.350.10">
    <property type="entry name" value="LysM domain"/>
    <property type="match status" value="1"/>
</dbReference>
<feature type="region of interest" description="Disordered" evidence="1">
    <location>
        <begin position="144"/>
        <end position="175"/>
    </location>
</feature>
<organism evidence="3 4">
    <name type="scientific">Sanguibacter antarcticus</name>
    <dbReference type="NCBI Taxonomy" id="372484"/>
    <lineage>
        <taxon>Bacteria</taxon>
        <taxon>Bacillati</taxon>
        <taxon>Actinomycetota</taxon>
        <taxon>Actinomycetes</taxon>
        <taxon>Micrococcales</taxon>
        <taxon>Sanguibacteraceae</taxon>
        <taxon>Sanguibacter</taxon>
    </lineage>
</organism>
<dbReference type="OrthoDB" id="3210682at2"/>
<dbReference type="Proteomes" id="UP000225548">
    <property type="component" value="Unassembled WGS sequence"/>
</dbReference>
<comment type="caution">
    <text evidence="3">The sequence shown here is derived from an EMBL/GenBank/DDBJ whole genome shotgun (WGS) entry which is preliminary data.</text>
</comment>
<protein>
    <recommendedName>
        <fullName evidence="5">LysM domain-containing protein</fullName>
    </recommendedName>
</protein>
<proteinExistence type="predicted"/>
<dbReference type="InterPro" id="IPR036779">
    <property type="entry name" value="LysM_dom_sf"/>
</dbReference>
<gene>
    <name evidence="3" type="ORF">ATL42_0413</name>
</gene>
<dbReference type="RefSeq" id="WP_098453927.1">
    <property type="nucleotide sequence ID" value="NZ_PDJG01000001.1"/>
</dbReference>
<keyword evidence="2" id="KW-0472">Membrane</keyword>
<sequence>MKSRSTPSVAIDRTSLAKAAGGSIALGLVTLALAARLVTTSASLDLAVLQSGSPTASTLAPLVEVPLLGIGCVVAAWWSLSLVLVTVVLLAHAAGLQSALLVSFVRAVAPSAVRRLAVAGIGAGLVLTAGPAVAAEPIPDLGWVSTGQSTPETPVENNLTTSPAGPSDALLPTEDMTPASTTVTVASGDTLWSITGDLLGPEASDAQIAAAWPTVHAANAQTIGADPNVILVGQQLVAPPDLTAP</sequence>